<evidence type="ECO:0000313" key="11">
    <source>
        <dbReference type="Proteomes" id="UP001388673"/>
    </source>
</evidence>
<name>A0AAW0YJ84_9TREE</name>
<dbReference type="GO" id="GO:0016020">
    <property type="term" value="C:membrane"/>
    <property type="evidence" value="ECO:0007669"/>
    <property type="project" value="UniProtKB-SubCell"/>
</dbReference>
<feature type="transmembrane region" description="Helical" evidence="9">
    <location>
        <begin position="304"/>
        <end position="324"/>
    </location>
</feature>
<dbReference type="RefSeq" id="XP_066800444.1">
    <property type="nucleotide sequence ID" value="XM_066949436.1"/>
</dbReference>
<sequence>MSRILTASVTQLVSNTRHVPLRRSLRSRPILTSTSLLPPRLYRPITIQAPSPGSQSDRRDPANYEVIDPTPSSSISPSPEAGPSSAFASAFAASSGATPPPPTGSGLGTSAEEASSPSTSTGIATSTNLPAPPESPSNFIPRHLQHPFDTHAFVSYLERNDISRGQARALMEGVREMIVKRGTRTRDTMVGKEEMENAAYLFNAALSELRTELSVQARNDGLAIGAMTGAIRREVESLEQKIKEDVQTLKHDIEMDMNNRKAETRTEMKGFDIYIEEINNKFTISLGDLRTEIEAVKWEATRRAISFIIIIVIATIAIVTFFTGEIADATKAAKAKTTSAPMRDMAVGTEDEFALEDVGTYTEQTLEKLLEDSGVEKIRRIRPKELVKMETAKDQVNVDRI</sequence>
<comment type="subcellular location">
    <subcellularLocation>
        <location evidence="2">Membrane</location>
    </subcellularLocation>
    <subcellularLocation>
        <location evidence="1">Mitochondrion</location>
    </subcellularLocation>
</comment>
<keyword evidence="11" id="KW-1185">Reference proteome</keyword>
<dbReference type="EMBL" id="JBCAWK010000012">
    <property type="protein sequence ID" value="KAK8845636.1"/>
    <property type="molecule type" value="Genomic_DNA"/>
</dbReference>
<keyword evidence="3 9" id="KW-0812">Transmembrane</keyword>
<keyword evidence="6" id="KW-0496">Mitochondrion</keyword>
<dbReference type="PANTHER" id="PTHR14360">
    <property type="entry name" value="PROTEIN FMP32, MITOCHONDRIAL"/>
    <property type="match status" value="1"/>
</dbReference>
<dbReference type="Gene3D" id="1.20.5.340">
    <property type="match status" value="1"/>
</dbReference>
<protein>
    <recommendedName>
        <fullName evidence="12">Mitochondrial protein</fullName>
    </recommendedName>
</protein>
<dbReference type="InterPro" id="IPR024461">
    <property type="entry name" value="CCDC90-like"/>
</dbReference>
<dbReference type="PANTHER" id="PTHR14360:SF12">
    <property type="entry name" value="MOZ PROTEIN REPRESENTS A CHROMATIN-ASSOCIATED ACETYLTRANSFERASE"/>
    <property type="match status" value="1"/>
</dbReference>
<dbReference type="GO" id="GO:0005739">
    <property type="term" value="C:mitochondrion"/>
    <property type="evidence" value="ECO:0007669"/>
    <property type="project" value="UniProtKB-SubCell"/>
</dbReference>
<dbReference type="AlphaFoldDB" id="A0AAW0YJ84"/>
<evidence type="ECO:0008006" key="12">
    <source>
        <dbReference type="Google" id="ProtNLM"/>
    </source>
</evidence>
<evidence type="ECO:0000256" key="3">
    <source>
        <dbReference type="ARBA" id="ARBA00022692"/>
    </source>
</evidence>
<evidence type="ECO:0000256" key="1">
    <source>
        <dbReference type="ARBA" id="ARBA00004173"/>
    </source>
</evidence>
<dbReference type="Proteomes" id="UP001388673">
    <property type="component" value="Unassembled WGS sequence"/>
</dbReference>
<dbReference type="GeneID" id="92183610"/>
<gene>
    <name evidence="10" type="ORF">IAR55_006352</name>
</gene>
<evidence type="ECO:0000256" key="7">
    <source>
        <dbReference type="ARBA" id="ARBA00023136"/>
    </source>
</evidence>
<accession>A0AAW0YJ84</accession>
<evidence type="ECO:0000256" key="9">
    <source>
        <dbReference type="SAM" id="Phobius"/>
    </source>
</evidence>
<evidence type="ECO:0000256" key="4">
    <source>
        <dbReference type="ARBA" id="ARBA00022989"/>
    </source>
</evidence>
<evidence type="ECO:0000256" key="8">
    <source>
        <dbReference type="SAM" id="MobiDB-lite"/>
    </source>
</evidence>
<dbReference type="KEGG" id="kne:92183610"/>
<feature type="compositionally biased region" description="Low complexity" evidence="8">
    <location>
        <begin position="69"/>
        <end position="97"/>
    </location>
</feature>
<reference evidence="10 11" key="1">
    <citation type="journal article" date="2024" name="bioRxiv">
        <title>Comparative genomics of Cryptococcus and Kwoniella reveals pathogenesis evolution and contrasting karyotype dynamics via intercentromeric recombination or chromosome fusion.</title>
        <authorList>
            <person name="Coelho M.A."/>
            <person name="David-Palma M."/>
            <person name="Shea T."/>
            <person name="Bowers K."/>
            <person name="McGinley-Smith S."/>
            <person name="Mohammad A.W."/>
            <person name="Gnirke A."/>
            <person name="Yurkov A.M."/>
            <person name="Nowrousian M."/>
            <person name="Sun S."/>
            <person name="Cuomo C.A."/>
            <person name="Heitman J."/>
        </authorList>
    </citation>
    <scope>NUCLEOTIDE SEQUENCE [LARGE SCALE GENOMIC DNA]</scope>
    <source>
        <strain evidence="10 11">CBS 13917</strain>
    </source>
</reference>
<keyword evidence="7 9" id="KW-0472">Membrane</keyword>
<evidence type="ECO:0000256" key="6">
    <source>
        <dbReference type="ARBA" id="ARBA00023128"/>
    </source>
</evidence>
<dbReference type="Pfam" id="PF07798">
    <property type="entry name" value="CCDC90-like"/>
    <property type="match status" value="1"/>
</dbReference>
<keyword evidence="4 9" id="KW-1133">Transmembrane helix</keyword>
<keyword evidence="5" id="KW-0175">Coiled coil</keyword>
<feature type="region of interest" description="Disordered" evidence="8">
    <location>
        <begin position="42"/>
        <end position="143"/>
    </location>
</feature>
<evidence type="ECO:0000256" key="5">
    <source>
        <dbReference type="ARBA" id="ARBA00023054"/>
    </source>
</evidence>
<comment type="caution">
    <text evidence="10">The sequence shown here is derived from an EMBL/GenBank/DDBJ whole genome shotgun (WGS) entry which is preliminary data.</text>
</comment>
<proteinExistence type="predicted"/>
<evidence type="ECO:0000313" key="10">
    <source>
        <dbReference type="EMBL" id="KAK8845636.1"/>
    </source>
</evidence>
<evidence type="ECO:0000256" key="2">
    <source>
        <dbReference type="ARBA" id="ARBA00004370"/>
    </source>
</evidence>
<organism evidence="10 11">
    <name type="scientific">Kwoniella newhampshirensis</name>
    <dbReference type="NCBI Taxonomy" id="1651941"/>
    <lineage>
        <taxon>Eukaryota</taxon>
        <taxon>Fungi</taxon>
        <taxon>Dikarya</taxon>
        <taxon>Basidiomycota</taxon>
        <taxon>Agaricomycotina</taxon>
        <taxon>Tremellomycetes</taxon>
        <taxon>Tremellales</taxon>
        <taxon>Cryptococcaceae</taxon>
        <taxon>Kwoniella</taxon>
    </lineage>
</organism>
<feature type="compositionally biased region" description="Low complexity" evidence="8">
    <location>
        <begin position="108"/>
        <end position="121"/>
    </location>
</feature>